<name>W6MRM7_9ASCO</name>
<evidence type="ECO:0000256" key="2">
    <source>
        <dbReference type="ARBA" id="ARBA00022553"/>
    </source>
</evidence>
<organism evidence="9 10">
    <name type="scientific">Kuraishia capsulata CBS 1993</name>
    <dbReference type="NCBI Taxonomy" id="1382522"/>
    <lineage>
        <taxon>Eukaryota</taxon>
        <taxon>Fungi</taxon>
        <taxon>Dikarya</taxon>
        <taxon>Ascomycota</taxon>
        <taxon>Saccharomycotina</taxon>
        <taxon>Pichiomycetes</taxon>
        <taxon>Pichiales</taxon>
        <taxon>Pichiaceae</taxon>
        <taxon>Kuraishia</taxon>
    </lineage>
</organism>
<dbReference type="EMBL" id="HG793125">
    <property type="protein sequence ID" value="CDK24485.1"/>
    <property type="molecule type" value="Genomic_DNA"/>
</dbReference>
<dbReference type="Pfam" id="PF00069">
    <property type="entry name" value="Pkinase"/>
    <property type="match status" value="1"/>
</dbReference>
<dbReference type="PROSITE" id="PS50011">
    <property type="entry name" value="PROTEIN_KINASE_DOM"/>
    <property type="match status" value="1"/>
</dbReference>
<dbReference type="PROSITE" id="PS51285">
    <property type="entry name" value="AGC_KINASE_CTER"/>
    <property type="match status" value="1"/>
</dbReference>
<evidence type="ECO:0000259" key="8">
    <source>
        <dbReference type="PROSITE" id="PS51285"/>
    </source>
</evidence>
<protein>
    <recommendedName>
        <fullName evidence="11">Protein kinase domain-containing protein</fullName>
    </recommendedName>
</protein>
<evidence type="ECO:0000313" key="9">
    <source>
        <dbReference type="EMBL" id="CDK24485.1"/>
    </source>
</evidence>
<evidence type="ECO:0000256" key="3">
    <source>
        <dbReference type="ARBA" id="ARBA00022679"/>
    </source>
</evidence>
<dbReference type="AlphaFoldDB" id="W6MRM7"/>
<evidence type="ECO:0000313" key="10">
    <source>
        <dbReference type="Proteomes" id="UP000019384"/>
    </source>
</evidence>
<dbReference type="InterPro" id="IPR000961">
    <property type="entry name" value="AGC-kinase_C"/>
</dbReference>
<dbReference type="Gene3D" id="3.30.200.20">
    <property type="entry name" value="Phosphorylase Kinase, domain 1"/>
    <property type="match status" value="1"/>
</dbReference>
<dbReference type="GO" id="GO:0005524">
    <property type="term" value="F:ATP binding"/>
    <property type="evidence" value="ECO:0007669"/>
    <property type="project" value="UniProtKB-KW"/>
</dbReference>
<dbReference type="InterPro" id="IPR045270">
    <property type="entry name" value="STKc_AGC"/>
</dbReference>
<dbReference type="PANTHER" id="PTHR24351">
    <property type="entry name" value="RIBOSOMAL PROTEIN S6 KINASE"/>
    <property type="match status" value="1"/>
</dbReference>
<reference evidence="9" key="2">
    <citation type="submission" date="2014-02" db="EMBL/GenBank/DDBJ databases">
        <title>Complete DNA sequence of /Kuraishia capsulata/ illustrates novel genomic features among budding yeasts (/Saccharomycotina/).</title>
        <authorList>
            <person name="Morales L."/>
            <person name="Noel B."/>
            <person name="Porcel B."/>
            <person name="Marcet-Houben M."/>
            <person name="Hullo M-F."/>
            <person name="Sacerdot C."/>
            <person name="Tekaia F."/>
            <person name="Leh-Louis V."/>
            <person name="Despons L."/>
            <person name="Khanna V."/>
            <person name="Aury J-M."/>
            <person name="Barbe V."/>
            <person name="Couloux A."/>
            <person name="Labadie K."/>
            <person name="Pelletier E."/>
            <person name="Souciet J-L."/>
            <person name="Boekhout T."/>
            <person name="Gabaldon T."/>
            <person name="Wincker P."/>
            <person name="Dujon B."/>
        </authorList>
    </citation>
    <scope>NUCLEOTIDE SEQUENCE</scope>
    <source>
        <strain evidence="9">CBS 1993</strain>
    </source>
</reference>
<keyword evidence="1" id="KW-0723">Serine/threonine-protein kinase</keyword>
<keyword evidence="4" id="KW-0547">Nucleotide-binding</keyword>
<keyword evidence="3" id="KW-0808">Transferase</keyword>
<dbReference type="Gene3D" id="1.10.510.10">
    <property type="entry name" value="Transferase(Phosphotransferase) domain 1"/>
    <property type="match status" value="1"/>
</dbReference>
<dbReference type="GO" id="GO:0004711">
    <property type="term" value="F:ribosomal protein S6 kinase activity"/>
    <property type="evidence" value="ECO:0007669"/>
    <property type="project" value="EnsemblFungi"/>
</dbReference>
<dbReference type="FunFam" id="1.10.510.10:FF:000048">
    <property type="entry name" value="Protein kinase C"/>
    <property type="match status" value="1"/>
</dbReference>
<dbReference type="InterPro" id="IPR011009">
    <property type="entry name" value="Kinase-like_dom_sf"/>
</dbReference>
<feature type="domain" description="Protein kinase" evidence="7">
    <location>
        <begin position="97"/>
        <end position="355"/>
    </location>
</feature>
<evidence type="ECO:0000256" key="5">
    <source>
        <dbReference type="ARBA" id="ARBA00022777"/>
    </source>
</evidence>
<dbReference type="SUPFAM" id="SSF56112">
    <property type="entry name" value="Protein kinase-like (PK-like)"/>
    <property type="match status" value="1"/>
</dbReference>
<dbReference type="STRING" id="1382522.W6MRM7"/>
<proteinExistence type="predicted"/>
<dbReference type="PROSITE" id="PS00108">
    <property type="entry name" value="PROTEIN_KINASE_ST"/>
    <property type="match status" value="1"/>
</dbReference>
<dbReference type="GeneID" id="34517890"/>
<dbReference type="InterPro" id="IPR000719">
    <property type="entry name" value="Prot_kinase_dom"/>
</dbReference>
<evidence type="ECO:0008006" key="11">
    <source>
        <dbReference type="Google" id="ProtNLM"/>
    </source>
</evidence>
<keyword evidence="10" id="KW-1185">Reference proteome</keyword>
<sequence length="446" mass="50644">MTEIFSFDDEELATHVQTGLTLEEKEELEDSPNLLSTLNFSTNPKKRSDSVISVGSINNRLGTSYEVGIQQPYFAVSSKESEPIPAAKKLKPKVSDFEPLKVLGRGAYGKVILVRETRSGKLYAQKQLKKASMVVEAKNYERTVNERTILERVNHPNIVKLFYAFQDFDKVYLILEYLEGGELFTHLAEQNILSERIASFYVAEIILALRHLHLNVGVVYRDLKPENCMLNRKGYLVLTDFGLSKVSTRDGKSNTLTGTPQYMAPEILQEQPYDYAVDWWSLGAVCYDLLTGSPPFTGSGKKQVLNKIVATKTLKTPHYVSQDARDILVKLLRKSPLKRLNCDENFETIKNHRFFRHLDWEALIRQDDIAQPPPIIPVVTNPELAENFDADFTSMPISPPGSPYDAPVFSRREESSFIPITKTTDKTSVESVYFKNFSYTTEGYLE</sequence>
<dbReference type="SMART" id="SM00133">
    <property type="entry name" value="S_TK_X"/>
    <property type="match status" value="1"/>
</dbReference>
<dbReference type="SMART" id="SM00220">
    <property type="entry name" value="S_TKc"/>
    <property type="match status" value="1"/>
</dbReference>
<keyword evidence="5" id="KW-0418">Kinase</keyword>
<dbReference type="FunFam" id="3.30.200.20:FF:000042">
    <property type="entry name" value="Aurora kinase A"/>
    <property type="match status" value="1"/>
</dbReference>
<dbReference type="OrthoDB" id="63267at2759"/>
<dbReference type="CDD" id="cd05123">
    <property type="entry name" value="STKc_AGC"/>
    <property type="match status" value="1"/>
</dbReference>
<accession>W6MRM7</accession>
<feature type="domain" description="AGC-kinase C-terminal" evidence="8">
    <location>
        <begin position="356"/>
        <end position="446"/>
    </location>
</feature>
<reference evidence="9" key="1">
    <citation type="submission" date="2013-12" db="EMBL/GenBank/DDBJ databases">
        <authorList>
            <person name="Genoscope - CEA"/>
        </authorList>
    </citation>
    <scope>NUCLEOTIDE SEQUENCE</scope>
    <source>
        <strain evidence="9">CBS 1993</strain>
    </source>
</reference>
<dbReference type="GO" id="GO:0038202">
    <property type="term" value="P:TORC1 signaling"/>
    <property type="evidence" value="ECO:0007669"/>
    <property type="project" value="EnsemblFungi"/>
</dbReference>
<evidence type="ECO:0000259" key="7">
    <source>
        <dbReference type="PROSITE" id="PS50011"/>
    </source>
</evidence>
<evidence type="ECO:0000256" key="6">
    <source>
        <dbReference type="ARBA" id="ARBA00022840"/>
    </source>
</evidence>
<keyword evidence="6" id="KW-0067">ATP-binding</keyword>
<gene>
    <name evidence="9" type="ORF">KUCA_T00000448001</name>
</gene>
<dbReference type="Proteomes" id="UP000019384">
    <property type="component" value="Unassembled WGS sequence"/>
</dbReference>
<keyword evidence="2" id="KW-0597">Phosphoprotein</keyword>
<evidence type="ECO:0000256" key="4">
    <source>
        <dbReference type="ARBA" id="ARBA00022741"/>
    </source>
</evidence>
<dbReference type="HOGENOM" id="CLU_000288_63_5_1"/>
<dbReference type="RefSeq" id="XP_022456502.1">
    <property type="nucleotide sequence ID" value="XM_022604989.1"/>
</dbReference>
<dbReference type="InterPro" id="IPR008271">
    <property type="entry name" value="Ser/Thr_kinase_AS"/>
</dbReference>
<evidence type="ECO:0000256" key="1">
    <source>
        <dbReference type="ARBA" id="ARBA00022527"/>
    </source>
</evidence>